<reference evidence="2" key="1">
    <citation type="submission" date="2022-01" db="EMBL/GenBank/DDBJ databases">
        <authorList>
            <person name="Braso-Vives M."/>
        </authorList>
    </citation>
    <scope>NUCLEOTIDE SEQUENCE</scope>
</reference>
<organism evidence="2 3">
    <name type="scientific">Branchiostoma lanceolatum</name>
    <name type="common">Common lancelet</name>
    <name type="synonym">Amphioxus lanceolatum</name>
    <dbReference type="NCBI Taxonomy" id="7740"/>
    <lineage>
        <taxon>Eukaryota</taxon>
        <taxon>Metazoa</taxon>
        <taxon>Chordata</taxon>
        <taxon>Cephalochordata</taxon>
        <taxon>Leptocardii</taxon>
        <taxon>Amphioxiformes</taxon>
        <taxon>Branchiostomatidae</taxon>
        <taxon>Branchiostoma</taxon>
    </lineage>
</organism>
<keyword evidence="1" id="KW-0732">Signal</keyword>
<evidence type="ECO:0000313" key="3">
    <source>
        <dbReference type="Proteomes" id="UP000838412"/>
    </source>
</evidence>
<protein>
    <submittedName>
        <fullName evidence="2">Hypp5458 protein</fullName>
    </submittedName>
</protein>
<gene>
    <name evidence="2" type="primary">Hypp5458</name>
    <name evidence="2" type="ORF">BLAG_LOCUS2654</name>
</gene>
<dbReference type="Proteomes" id="UP000838412">
    <property type="component" value="Chromosome 10"/>
</dbReference>
<feature type="signal peptide" evidence="1">
    <location>
        <begin position="1"/>
        <end position="24"/>
    </location>
</feature>
<keyword evidence="3" id="KW-1185">Reference proteome</keyword>
<feature type="chain" id="PRO_5035452125" evidence="1">
    <location>
        <begin position="25"/>
        <end position="250"/>
    </location>
</feature>
<dbReference type="OrthoDB" id="10058624at2759"/>
<evidence type="ECO:0000313" key="2">
    <source>
        <dbReference type="EMBL" id="CAH1237849.1"/>
    </source>
</evidence>
<proteinExistence type="predicted"/>
<accession>A0A8J9W2R1</accession>
<dbReference type="AlphaFoldDB" id="A0A8J9W2R1"/>
<dbReference type="EMBL" id="OV696695">
    <property type="protein sequence ID" value="CAH1237849.1"/>
    <property type="molecule type" value="Genomic_DNA"/>
</dbReference>
<evidence type="ECO:0000256" key="1">
    <source>
        <dbReference type="SAM" id="SignalP"/>
    </source>
</evidence>
<name>A0A8J9W2R1_BRALA</name>
<sequence>MAALKTALCVLGALGWLVITTSEACDLSAGVPLEQCLGDYVCHNGTCSDRFDNFVACAVHDISTRCSLPSGALDGFIQSISPLNTSLCSAPFWNIGVTVASVLDTAGRCTERFSREYAECSKSFLQLNFLEGNASADALCREYQRSLQCINELSQSECCFDQSEQATLFVVTESNPFCQCANVTSSDVAMATERPNIMTSVVPFSRGCPTDNNMPKSTVMPTSSSTAVSSSRLILFATLMIFNFVVSLVP</sequence>